<dbReference type="CDD" id="cd03801">
    <property type="entry name" value="GT4_PimA-like"/>
    <property type="match status" value="1"/>
</dbReference>
<name>A0ABW5YBN3_9SPHI</name>
<dbReference type="PANTHER" id="PTHR45947:SF3">
    <property type="entry name" value="SULFOQUINOVOSYL TRANSFERASE SQD2"/>
    <property type="match status" value="1"/>
</dbReference>
<keyword evidence="2" id="KW-0808">Transferase</keyword>
<accession>A0ABW5YBN3</accession>
<dbReference type="InterPro" id="IPR050194">
    <property type="entry name" value="Glycosyltransferase_grp1"/>
</dbReference>
<dbReference type="PANTHER" id="PTHR45947">
    <property type="entry name" value="SULFOQUINOVOSYL TRANSFERASE SQD2"/>
    <property type="match status" value="1"/>
</dbReference>
<dbReference type="GO" id="GO:0016757">
    <property type="term" value="F:glycosyltransferase activity"/>
    <property type="evidence" value="ECO:0007669"/>
    <property type="project" value="UniProtKB-KW"/>
</dbReference>
<protein>
    <submittedName>
        <fullName evidence="2">Glycosyltransferase family 4 protein</fullName>
        <ecNumber evidence="2">2.4.-.-</ecNumber>
    </submittedName>
</protein>
<dbReference type="SUPFAM" id="SSF53756">
    <property type="entry name" value="UDP-Glycosyltransferase/glycogen phosphorylase"/>
    <property type="match status" value="1"/>
</dbReference>
<dbReference type="EMBL" id="JBHUPD010000001">
    <property type="protein sequence ID" value="MFD2872207.1"/>
    <property type="molecule type" value="Genomic_DNA"/>
</dbReference>
<dbReference type="InterPro" id="IPR001296">
    <property type="entry name" value="Glyco_trans_1"/>
</dbReference>
<dbReference type="Proteomes" id="UP001597557">
    <property type="component" value="Unassembled WGS sequence"/>
</dbReference>
<gene>
    <name evidence="2" type="ORF">ACFS5N_07000</name>
</gene>
<feature type="domain" description="Glycosyl transferase family 1" evidence="1">
    <location>
        <begin position="215"/>
        <end position="382"/>
    </location>
</feature>
<organism evidence="2 3">
    <name type="scientific">Mucilaginibacter ximonensis</name>
    <dbReference type="NCBI Taxonomy" id="538021"/>
    <lineage>
        <taxon>Bacteria</taxon>
        <taxon>Pseudomonadati</taxon>
        <taxon>Bacteroidota</taxon>
        <taxon>Sphingobacteriia</taxon>
        <taxon>Sphingobacteriales</taxon>
        <taxon>Sphingobacteriaceae</taxon>
        <taxon>Mucilaginibacter</taxon>
    </lineage>
</organism>
<dbReference type="EC" id="2.4.-.-" evidence="2"/>
<dbReference type="RefSeq" id="WP_377183628.1">
    <property type="nucleotide sequence ID" value="NZ_JBHUPD010000001.1"/>
</dbReference>
<proteinExistence type="predicted"/>
<dbReference type="Pfam" id="PF00534">
    <property type="entry name" value="Glycos_transf_1"/>
    <property type="match status" value="1"/>
</dbReference>
<reference evidence="3" key="1">
    <citation type="journal article" date="2019" name="Int. J. Syst. Evol. Microbiol.">
        <title>The Global Catalogue of Microorganisms (GCM) 10K type strain sequencing project: providing services to taxonomists for standard genome sequencing and annotation.</title>
        <authorList>
            <consortium name="The Broad Institute Genomics Platform"/>
            <consortium name="The Broad Institute Genome Sequencing Center for Infectious Disease"/>
            <person name="Wu L."/>
            <person name="Ma J."/>
        </authorList>
    </citation>
    <scope>NUCLEOTIDE SEQUENCE [LARGE SCALE GENOMIC DNA]</scope>
    <source>
        <strain evidence="3">KCTC 22437</strain>
    </source>
</reference>
<evidence type="ECO:0000313" key="3">
    <source>
        <dbReference type="Proteomes" id="UP001597557"/>
    </source>
</evidence>
<keyword evidence="3" id="KW-1185">Reference proteome</keyword>
<comment type="caution">
    <text evidence="2">The sequence shown here is derived from an EMBL/GenBank/DDBJ whole genome shotgun (WGS) entry which is preliminary data.</text>
</comment>
<dbReference type="Gene3D" id="3.40.50.2000">
    <property type="entry name" value="Glycogen Phosphorylase B"/>
    <property type="match status" value="2"/>
</dbReference>
<sequence length="403" mass="45574">MKKILLSAFACAPGKGSEEGGGWNWATELAKLGYEVHCITRSASRQDIETTPPVPNLHFYYVEVPIVNTNLNRMGLFIYPYYLSWQYLAYKKAKKLHSVLKFDIAHHVSWGSTQMGSWMYKLNIPFIFGPAGGGQHAPVAFKKYFGDKWAEEEKREKVSNILVKFNPACKTMLRKAHTVLVPNTDTMDLVKSIGAKNVGLSFDAALPDTFFPKTFKPKAPASGTLNLLWVGRFMPRKGLILTLDVMRELRETHPNIKLTVVGYGELEDQIKTYIEQNQLQNTVTLTGKVPYQQVRDYYESHDIFFFTSLRDSGPAQVLEAFAFGMPIVTIKLHGQAILVSDETGIRCSVDSPEKTIAELKDALIYLYDNPQKVTEMSYAAMKFGRTQAWPEKIAGITRNYYPQ</sequence>
<evidence type="ECO:0000259" key="1">
    <source>
        <dbReference type="Pfam" id="PF00534"/>
    </source>
</evidence>
<keyword evidence="2" id="KW-0328">Glycosyltransferase</keyword>
<evidence type="ECO:0000313" key="2">
    <source>
        <dbReference type="EMBL" id="MFD2872207.1"/>
    </source>
</evidence>